<keyword evidence="7 9" id="KW-1133">Transmembrane helix</keyword>
<dbReference type="OrthoDB" id="9995836at2759"/>
<dbReference type="AlphaFoldDB" id="A0A7M7GGN6"/>
<evidence type="ECO:0000256" key="10">
    <source>
        <dbReference type="SAM" id="MobiDB-lite"/>
    </source>
</evidence>
<proteinExistence type="inferred from homology"/>
<comment type="function">
    <text evidence="9">Plasma membrane transporter mediating the uptake by cells of the water soluble vitamin B2/riboflavin that plays a key role in biochemical oxidation-reduction reactions of the carbohydrate, lipid, and amino acid metabolism.</text>
</comment>
<dbReference type="InterPro" id="IPR036259">
    <property type="entry name" value="MFS_trans_sf"/>
</dbReference>
<protein>
    <recommendedName>
        <fullName evidence="9">Riboflavin transporter</fullName>
    </recommendedName>
</protein>
<feature type="transmembrane region" description="Helical" evidence="9">
    <location>
        <begin position="385"/>
        <end position="411"/>
    </location>
</feature>
<evidence type="ECO:0000256" key="5">
    <source>
        <dbReference type="ARBA" id="ARBA00022475"/>
    </source>
</evidence>
<evidence type="ECO:0000313" key="11">
    <source>
        <dbReference type="EnsemblMetazoa" id="XP_003727779"/>
    </source>
</evidence>
<feature type="transmembrane region" description="Helical" evidence="9">
    <location>
        <begin position="210"/>
        <end position="228"/>
    </location>
</feature>
<reference evidence="12" key="1">
    <citation type="submission" date="2015-02" db="EMBL/GenBank/DDBJ databases">
        <title>Genome sequencing for Strongylocentrotus purpuratus.</title>
        <authorList>
            <person name="Murali S."/>
            <person name="Liu Y."/>
            <person name="Vee V."/>
            <person name="English A."/>
            <person name="Wang M."/>
            <person name="Skinner E."/>
            <person name="Han Y."/>
            <person name="Muzny D.M."/>
            <person name="Worley K.C."/>
            <person name="Gibbs R.A."/>
        </authorList>
    </citation>
    <scope>NUCLEOTIDE SEQUENCE</scope>
</reference>
<comment type="catalytic activity">
    <reaction evidence="1 9">
        <text>riboflavin(in) = riboflavin(out)</text>
        <dbReference type="Rhea" id="RHEA:35015"/>
        <dbReference type="ChEBI" id="CHEBI:57986"/>
    </reaction>
</comment>
<evidence type="ECO:0000256" key="1">
    <source>
        <dbReference type="ARBA" id="ARBA00000215"/>
    </source>
</evidence>
<feature type="transmembrane region" description="Helical" evidence="9">
    <location>
        <begin position="87"/>
        <end position="112"/>
    </location>
</feature>
<feature type="transmembrane region" description="Helical" evidence="9">
    <location>
        <begin position="149"/>
        <end position="167"/>
    </location>
</feature>
<dbReference type="InParanoid" id="A0A7M7GGN6"/>
<evidence type="ECO:0000256" key="8">
    <source>
        <dbReference type="ARBA" id="ARBA00023136"/>
    </source>
</evidence>
<feature type="transmembrane region" description="Helical" evidence="9">
    <location>
        <begin position="323"/>
        <end position="345"/>
    </location>
</feature>
<feature type="transmembrane region" description="Helical" evidence="9">
    <location>
        <begin position="350"/>
        <end position="373"/>
    </location>
</feature>
<dbReference type="RefSeq" id="XP_003727779.2">
    <property type="nucleotide sequence ID" value="XM_003727731.3"/>
</dbReference>
<dbReference type="KEGG" id="spu:594363"/>
<dbReference type="SUPFAM" id="SSF103473">
    <property type="entry name" value="MFS general substrate transporter"/>
    <property type="match status" value="1"/>
</dbReference>
<evidence type="ECO:0000256" key="9">
    <source>
        <dbReference type="RuleBase" id="RU368035"/>
    </source>
</evidence>
<dbReference type="OMA" id="EQRPMMD"/>
<keyword evidence="12" id="KW-1185">Reference proteome</keyword>
<dbReference type="EnsemblMetazoa" id="XM_003727731">
    <property type="protein sequence ID" value="XP_003727779"/>
    <property type="gene ID" value="LOC594363"/>
</dbReference>
<dbReference type="Proteomes" id="UP000007110">
    <property type="component" value="Unassembled WGS sequence"/>
</dbReference>
<feature type="compositionally biased region" description="Basic and acidic residues" evidence="10">
    <location>
        <begin position="240"/>
        <end position="254"/>
    </location>
</feature>
<evidence type="ECO:0000256" key="6">
    <source>
        <dbReference type="ARBA" id="ARBA00022692"/>
    </source>
</evidence>
<dbReference type="GO" id="GO:0005886">
    <property type="term" value="C:plasma membrane"/>
    <property type="evidence" value="ECO:0000318"/>
    <property type="project" value="GO_Central"/>
</dbReference>
<keyword evidence="5 9" id="KW-1003">Cell membrane</keyword>
<comment type="subcellular location">
    <subcellularLocation>
        <location evidence="2 9">Cell membrane</location>
        <topology evidence="2 9">Multi-pass membrane protein</topology>
    </subcellularLocation>
</comment>
<dbReference type="GeneID" id="594363"/>
<keyword evidence="4 9" id="KW-0813">Transport</keyword>
<dbReference type="InterPro" id="IPR009357">
    <property type="entry name" value="Riboflavin_transptr"/>
</dbReference>
<dbReference type="GO" id="GO:0032218">
    <property type="term" value="P:riboflavin transport"/>
    <property type="evidence" value="ECO:0000318"/>
    <property type="project" value="GO_Central"/>
</dbReference>
<feature type="transmembrane region" description="Helical" evidence="9">
    <location>
        <begin position="290"/>
        <end position="311"/>
    </location>
</feature>
<dbReference type="PANTHER" id="PTHR12929:SF10">
    <property type="entry name" value="RIBOFLAVIN TRANSPORTER"/>
    <property type="match status" value="1"/>
</dbReference>
<reference evidence="11" key="2">
    <citation type="submission" date="2021-01" db="UniProtKB">
        <authorList>
            <consortium name="EnsemblMetazoa"/>
        </authorList>
    </citation>
    <scope>IDENTIFICATION</scope>
</reference>
<dbReference type="Pfam" id="PF06237">
    <property type="entry name" value="SLC52_ribofla_tr"/>
    <property type="match status" value="1"/>
</dbReference>
<dbReference type="FunCoup" id="A0A7M7GGN6">
    <property type="interactions" value="672"/>
</dbReference>
<dbReference type="GO" id="GO:0032217">
    <property type="term" value="F:riboflavin transmembrane transporter activity"/>
    <property type="evidence" value="ECO:0000318"/>
    <property type="project" value="GO_Central"/>
</dbReference>
<keyword evidence="8 9" id="KW-0472">Membrane</keyword>
<name>A0A7M7GGN6_STRPU</name>
<keyword evidence="6 9" id="KW-0812">Transmembrane</keyword>
<feature type="transmembrane region" description="Helical" evidence="9">
    <location>
        <begin position="12"/>
        <end position="33"/>
    </location>
</feature>
<feature type="region of interest" description="Disordered" evidence="10">
    <location>
        <begin position="240"/>
        <end position="285"/>
    </location>
</feature>
<feature type="transmembrane region" description="Helical" evidence="9">
    <location>
        <begin position="53"/>
        <end position="75"/>
    </location>
</feature>
<accession>A0A7M7GGN6</accession>
<evidence type="ECO:0000313" key="12">
    <source>
        <dbReference type="Proteomes" id="UP000007110"/>
    </source>
</evidence>
<organism evidence="11 12">
    <name type="scientific">Strongylocentrotus purpuratus</name>
    <name type="common">Purple sea urchin</name>
    <dbReference type="NCBI Taxonomy" id="7668"/>
    <lineage>
        <taxon>Eukaryota</taxon>
        <taxon>Metazoa</taxon>
        <taxon>Echinodermata</taxon>
        <taxon>Eleutherozoa</taxon>
        <taxon>Echinozoa</taxon>
        <taxon>Echinoidea</taxon>
        <taxon>Euechinoidea</taxon>
        <taxon>Echinacea</taxon>
        <taxon>Camarodonta</taxon>
        <taxon>Echinidea</taxon>
        <taxon>Strongylocentrotidae</taxon>
        <taxon>Strongylocentrotus</taxon>
    </lineage>
</organism>
<sequence length="464" mass="50393">MEGSLGDQIRQICVIILVVLFGSGSWLAINGLWVEMPVMVALGIPEGYNLASYLVIIIQLANIGPLAFTAISYFVKGNKLEVPTIYLTLSAGVLACLLLVFFWDATTIWGVFGEPRSTALICLSFILALANCTSSVTFIPFMVKLKSSYMTWFFVGQGFSALAPSLVALGQGVGQQVCIANYTFTHQSTGENCTSWTSQTQPAKFSPETFFSFLSAFMFLSFTAFLFLHTLPSSKKEYAQQDVETKSSPEKYTESKYGATEINEEDKQNSSEKIEEEPSPQRQSHSKGEYAILFVILAIANALSNSVLPSIQSFSCGAYGFNAYLLAATLCQVANPVACFIVLFFPHTSLVLVAGTCLLGLLTGGYCMATALLSPTPPLQEEVSGIVLVVIAWILAGGLFAHVKATIGLILRNEPDNHRLLTWYGVVTQFGSMAGALIIFPFVNVLSVFVPYYSDPCEGYPVCE</sequence>
<comment type="similarity">
    <text evidence="3 9">Belongs to the riboflavin transporter family.</text>
</comment>
<evidence type="ECO:0000256" key="7">
    <source>
        <dbReference type="ARBA" id="ARBA00022989"/>
    </source>
</evidence>
<evidence type="ECO:0000256" key="2">
    <source>
        <dbReference type="ARBA" id="ARBA00004651"/>
    </source>
</evidence>
<feature type="transmembrane region" description="Helical" evidence="9">
    <location>
        <begin position="423"/>
        <end position="443"/>
    </location>
</feature>
<evidence type="ECO:0000256" key="3">
    <source>
        <dbReference type="ARBA" id="ARBA00006366"/>
    </source>
</evidence>
<evidence type="ECO:0000256" key="4">
    <source>
        <dbReference type="ARBA" id="ARBA00022448"/>
    </source>
</evidence>
<feature type="transmembrane region" description="Helical" evidence="9">
    <location>
        <begin position="118"/>
        <end position="142"/>
    </location>
</feature>
<dbReference type="PANTHER" id="PTHR12929">
    <property type="entry name" value="SOLUTE CARRIER FAMILY 52"/>
    <property type="match status" value="1"/>
</dbReference>